<dbReference type="GO" id="GO:0004753">
    <property type="term" value="F:saccharopine dehydrogenase activity"/>
    <property type="evidence" value="ECO:0007669"/>
    <property type="project" value="TreeGrafter"/>
</dbReference>
<dbReference type="Gene3D" id="3.40.50.720">
    <property type="entry name" value="NAD(P)-binding Rossmann-like Domain"/>
    <property type="match status" value="1"/>
</dbReference>
<dbReference type="Gene3D" id="3.30.360.10">
    <property type="entry name" value="Dihydrodipicolinate Reductase, domain 2"/>
    <property type="match status" value="1"/>
</dbReference>
<name>A0A1F7RYN7_9BACT</name>
<evidence type="ECO:0000256" key="2">
    <source>
        <dbReference type="ARBA" id="ARBA00023002"/>
    </source>
</evidence>
<dbReference type="GO" id="GO:0005737">
    <property type="term" value="C:cytoplasm"/>
    <property type="evidence" value="ECO:0007669"/>
    <property type="project" value="TreeGrafter"/>
</dbReference>
<dbReference type="Gene3D" id="1.10.1870.10">
    <property type="entry name" value="Domain 3, Saccharopine reductase"/>
    <property type="match status" value="1"/>
</dbReference>
<evidence type="ECO:0000313" key="5">
    <source>
        <dbReference type="EMBL" id="OGL46686.1"/>
    </source>
</evidence>
<feature type="domain" description="Saccharopine dehydrogenase-like C-terminal" evidence="4">
    <location>
        <begin position="123"/>
        <end position="430"/>
    </location>
</feature>
<evidence type="ECO:0000259" key="4">
    <source>
        <dbReference type="Pfam" id="PF16653"/>
    </source>
</evidence>
<dbReference type="FunFam" id="3.40.50.720:FF:000072">
    <property type="entry name" value="Saccharopine dehydrogenase [NADP(+), L-glutamate-forming]"/>
    <property type="match status" value="1"/>
</dbReference>
<keyword evidence="2" id="KW-0560">Oxidoreductase</keyword>
<dbReference type="PANTHER" id="PTHR11133:SF22">
    <property type="entry name" value="ALPHA-AMINOADIPIC SEMIALDEHYDE SYNTHASE, MITOCHONDRIAL"/>
    <property type="match status" value="1"/>
</dbReference>
<dbReference type="SUPFAM" id="SSF51735">
    <property type="entry name" value="NAD(P)-binding Rossmann-fold domains"/>
    <property type="match status" value="1"/>
</dbReference>
<evidence type="ECO:0000256" key="1">
    <source>
        <dbReference type="ARBA" id="ARBA00022857"/>
    </source>
</evidence>
<dbReference type="InterPro" id="IPR036291">
    <property type="entry name" value="NAD(P)-bd_dom_sf"/>
</dbReference>
<accession>A0A1F7RYN7</accession>
<dbReference type="InterPro" id="IPR032095">
    <property type="entry name" value="Sacchrp_dh-like_C"/>
</dbReference>
<dbReference type="InterPro" id="IPR051168">
    <property type="entry name" value="AASS"/>
</dbReference>
<evidence type="ECO:0000313" key="6">
    <source>
        <dbReference type="Proteomes" id="UP000179266"/>
    </source>
</evidence>
<organism evidence="5 6">
    <name type="scientific">Candidatus Schekmanbacteria bacterium RBG_13_48_7</name>
    <dbReference type="NCBI Taxonomy" id="1817878"/>
    <lineage>
        <taxon>Bacteria</taxon>
        <taxon>Candidatus Schekmaniibacteriota</taxon>
    </lineage>
</organism>
<protein>
    <submittedName>
        <fullName evidence="5">Saccharopine dehydrogenase</fullName>
    </submittedName>
</protein>
<gene>
    <name evidence="5" type="ORF">A2161_21945</name>
</gene>
<dbReference type="GO" id="GO:0019878">
    <property type="term" value="P:lysine biosynthetic process via aminoadipic acid"/>
    <property type="evidence" value="ECO:0007669"/>
    <property type="project" value="TreeGrafter"/>
</dbReference>
<keyword evidence="1" id="KW-0521">NADP</keyword>
<dbReference type="AlphaFoldDB" id="A0A1F7RYN7"/>
<dbReference type="PANTHER" id="PTHR11133">
    <property type="entry name" value="SACCHAROPINE DEHYDROGENASE"/>
    <property type="match status" value="1"/>
</dbReference>
<evidence type="ECO:0000259" key="3">
    <source>
        <dbReference type="Pfam" id="PF03435"/>
    </source>
</evidence>
<dbReference type="SUPFAM" id="SSF55347">
    <property type="entry name" value="Glyceraldehyde-3-phosphate dehydrogenase-like, C-terminal domain"/>
    <property type="match status" value="1"/>
</dbReference>
<dbReference type="Pfam" id="PF16653">
    <property type="entry name" value="Sacchrp_dh_C"/>
    <property type="match status" value="1"/>
</dbReference>
<dbReference type="Pfam" id="PF03435">
    <property type="entry name" value="Sacchrp_dh_NADP"/>
    <property type="match status" value="1"/>
</dbReference>
<sequence>MRKVLVLGAGLVSRPLVQYLLKYPDFTVTVASRTVSKAKKLVENHDRGNAIEWQVSQEDELKKLISEHDLAISLLPYTYHTKVARLCIEFKKHLITTSYVSNDMQSLDSAAKEAGILLLNEIGLDPGIDHMSAKRIIDAVHKKNGKVLSFSSYCGGLPAPDANDNPFGYKFSWSPRGVVMAGMNNARFMKNGEEVNIPGKELFDHYEMVDIENLNQFEGYPNRDSVPYVETYAIPETNTMFRGTLRNIGWCSTWKKIADLGLLNLEERSDLKDMTLAEYVAKVMGVDSADNIRDQVAKRLKLKSDSDILDRLEWLGLFSDEPISENQTTYLDVLAARLLQKMEYKPGEKDMIVLHHEFNAYYPSTRKKERITSTLIDYGIPYGDSAMSRTVSLPAAIGARFILEGKITGSGVMIPVLPSIYNPVLDELVKLNIKCIDIVTNL</sequence>
<reference evidence="5 6" key="1">
    <citation type="journal article" date="2016" name="Nat. Commun.">
        <title>Thousands of microbial genomes shed light on interconnected biogeochemical processes in an aquifer system.</title>
        <authorList>
            <person name="Anantharaman K."/>
            <person name="Brown C.T."/>
            <person name="Hug L.A."/>
            <person name="Sharon I."/>
            <person name="Castelle C.J."/>
            <person name="Probst A.J."/>
            <person name="Thomas B.C."/>
            <person name="Singh A."/>
            <person name="Wilkins M.J."/>
            <person name="Karaoz U."/>
            <person name="Brodie E.L."/>
            <person name="Williams K.H."/>
            <person name="Hubbard S.S."/>
            <person name="Banfield J.F."/>
        </authorList>
    </citation>
    <scope>NUCLEOTIDE SEQUENCE [LARGE SCALE GENOMIC DNA]</scope>
</reference>
<dbReference type="EMBL" id="MGDD01000118">
    <property type="protein sequence ID" value="OGL46686.1"/>
    <property type="molecule type" value="Genomic_DNA"/>
</dbReference>
<proteinExistence type="predicted"/>
<feature type="domain" description="Saccharopine dehydrogenase NADP binding" evidence="3">
    <location>
        <begin position="4"/>
        <end position="118"/>
    </location>
</feature>
<dbReference type="FunFam" id="3.30.360.10:FF:000008">
    <property type="entry name" value="Alpha-aminoadipic semialdehyde synthase, mitochondrial"/>
    <property type="match status" value="1"/>
</dbReference>
<dbReference type="InterPro" id="IPR005097">
    <property type="entry name" value="Sacchrp_dh_NADP-bd"/>
</dbReference>
<comment type="caution">
    <text evidence="5">The sequence shown here is derived from an EMBL/GenBank/DDBJ whole genome shotgun (WGS) entry which is preliminary data.</text>
</comment>
<dbReference type="Proteomes" id="UP000179266">
    <property type="component" value="Unassembled WGS sequence"/>
</dbReference>